<comment type="subcellular location">
    <subcellularLocation>
        <location evidence="1">Membrane</location>
    </subcellularLocation>
</comment>
<feature type="transmembrane region" description="Helical" evidence="5">
    <location>
        <begin position="167"/>
        <end position="187"/>
    </location>
</feature>
<evidence type="ECO:0000313" key="8">
    <source>
        <dbReference type="Proteomes" id="UP000828390"/>
    </source>
</evidence>
<reference evidence="7" key="2">
    <citation type="submission" date="2020-11" db="EMBL/GenBank/DDBJ databases">
        <authorList>
            <person name="McCartney M.A."/>
            <person name="Auch B."/>
            <person name="Kono T."/>
            <person name="Mallez S."/>
            <person name="Becker A."/>
            <person name="Gohl D.M."/>
            <person name="Silverstein K.A.T."/>
            <person name="Koren S."/>
            <person name="Bechman K.B."/>
            <person name="Herman A."/>
            <person name="Abrahante J.E."/>
            <person name="Garbe J."/>
        </authorList>
    </citation>
    <scope>NUCLEOTIDE SEQUENCE</scope>
    <source>
        <strain evidence="7">Duluth1</strain>
        <tissue evidence="7">Whole animal</tissue>
    </source>
</reference>
<keyword evidence="2 5" id="KW-0812">Transmembrane</keyword>
<feature type="transmembrane region" description="Helical" evidence="5">
    <location>
        <begin position="134"/>
        <end position="155"/>
    </location>
</feature>
<name>A0A9D4QKU3_DREPO</name>
<proteinExistence type="predicted"/>
<comment type="caution">
    <text evidence="7">The sequence shown here is derived from an EMBL/GenBank/DDBJ whole genome shotgun (WGS) entry which is preliminary data.</text>
</comment>
<feature type="transmembrane region" description="Helical" evidence="5">
    <location>
        <begin position="27"/>
        <end position="45"/>
    </location>
</feature>
<feature type="domain" description="Fatty acid hydroxylase" evidence="6">
    <location>
        <begin position="175"/>
        <end position="298"/>
    </location>
</feature>
<keyword evidence="4 5" id="KW-0472">Membrane</keyword>
<evidence type="ECO:0000256" key="2">
    <source>
        <dbReference type="ARBA" id="ARBA00022692"/>
    </source>
</evidence>
<feature type="transmembrane region" description="Helical" evidence="5">
    <location>
        <begin position="77"/>
        <end position="105"/>
    </location>
</feature>
<evidence type="ECO:0000256" key="5">
    <source>
        <dbReference type="SAM" id="Phobius"/>
    </source>
</evidence>
<evidence type="ECO:0000313" key="7">
    <source>
        <dbReference type="EMBL" id="KAH3833912.1"/>
    </source>
</evidence>
<protein>
    <recommendedName>
        <fullName evidence="6">Fatty acid hydroxylase domain-containing protein</fullName>
    </recommendedName>
</protein>
<dbReference type="InterPro" id="IPR006694">
    <property type="entry name" value="Fatty_acid_hydroxylase"/>
</dbReference>
<dbReference type="EMBL" id="JAIWYP010000004">
    <property type="protein sequence ID" value="KAH3833912.1"/>
    <property type="molecule type" value="Genomic_DNA"/>
</dbReference>
<dbReference type="PANTHER" id="PTHR11863">
    <property type="entry name" value="STEROL DESATURASE"/>
    <property type="match status" value="1"/>
</dbReference>
<dbReference type="Proteomes" id="UP000828390">
    <property type="component" value="Unassembled WGS sequence"/>
</dbReference>
<dbReference type="GO" id="GO:0008610">
    <property type="term" value="P:lipid biosynthetic process"/>
    <property type="evidence" value="ECO:0007669"/>
    <property type="project" value="InterPro"/>
</dbReference>
<dbReference type="Pfam" id="PF04116">
    <property type="entry name" value="FA_hydroxylase"/>
    <property type="match status" value="1"/>
</dbReference>
<evidence type="ECO:0000256" key="3">
    <source>
        <dbReference type="ARBA" id="ARBA00022989"/>
    </source>
</evidence>
<dbReference type="GO" id="GO:0016020">
    <property type="term" value="C:membrane"/>
    <property type="evidence" value="ECO:0007669"/>
    <property type="project" value="UniProtKB-SubCell"/>
</dbReference>
<keyword evidence="8" id="KW-1185">Reference proteome</keyword>
<evidence type="ECO:0000256" key="1">
    <source>
        <dbReference type="ARBA" id="ARBA00004370"/>
    </source>
</evidence>
<sequence length="333" mass="38833">MKVEEIETRGKTKGPKIDRLIDSFRKWLYIMGSCLFILLAARNSFHWHIHNLWGATGSFWQNNWDCIYEKWGRDNEIIFGCIGTFLVTTCVFWLGNAFFLVLDVYGIPQSLQKYKIQENVEFEMSKLWKAIRVVLVNHFIVGLPFCLGITFTYQMRGCSFSGELPTFHWVLLEILVFSLVEEFFFYYTHRLLHHPKLYKQIHKRHHEWTAPIGIVSIYAHPLEHLISNVLPPALGPLLMGSHISTTWLWFSLALMSTTIAHCGYHLPLLPSPEAHDYHHLKFNQNFGVLGVLDRLHGTDTVFRQSKQYQRHIMLLSLAPLTQQIPTSPKKKPE</sequence>
<dbReference type="AlphaFoldDB" id="A0A9D4QKU3"/>
<organism evidence="7 8">
    <name type="scientific">Dreissena polymorpha</name>
    <name type="common">Zebra mussel</name>
    <name type="synonym">Mytilus polymorpha</name>
    <dbReference type="NCBI Taxonomy" id="45954"/>
    <lineage>
        <taxon>Eukaryota</taxon>
        <taxon>Metazoa</taxon>
        <taxon>Spiralia</taxon>
        <taxon>Lophotrochozoa</taxon>
        <taxon>Mollusca</taxon>
        <taxon>Bivalvia</taxon>
        <taxon>Autobranchia</taxon>
        <taxon>Heteroconchia</taxon>
        <taxon>Euheterodonta</taxon>
        <taxon>Imparidentia</taxon>
        <taxon>Neoheterodontei</taxon>
        <taxon>Myida</taxon>
        <taxon>Dreissenoidea</taxon>
        <taxon>Dreissenidae</taxon>
        <taxon>Dreissena</taxon>
    </lineage>
</organism>
<dbReference type="GO" id="GO:0005506">
    <property type="term" value="F:iron ion binding"/>
    <property type="evidence" value="ECO:0007669"/>
    <property type="project" value="InterPro"/>
</dbReference>
<reference evidence="7" key="1">
    <citation type="journal article" date="2019" name="bioRxiv">
        <title>The Genome of the Zebra Mussel, Dreissena polymorpha: A Resource for Invasive Species Research.</title>
        <authorList>
            <person name="McCartney M.A."/>
            <person name="Auch B."/>
            <person name="Kono T."/>
            <person name="Mallez S."/>
            <person name="Zhang Y."/>
            <person name="Obille A."/>
            <person name="Becker A."/>
            <person name="Abrahante J.E."/>
            <person name="Garbe J."/>
            <person name="Badalamenti J.P."/>
            <person name="Herman A."/>
            <person name="Mangelson H."/>
            <person name="Liachko I."/>
            <person name="Sullivan S."/>
            <person name="Sone E.D."/>
            <person name="Koren S."/>
            <person name="Silverstein K.A.T."/>
            <person name="Beckman K.B."/>
            <person name="Gohl D.M."/>
        </authorList>
    </citation>
    <scope>NUCLEOTIDE SEQUENCE</scope>
    <source>
        <strain evidence="7">Duluth1</strain>
        <tissue evidence="7">Whole animal</tissue>
    </source>
</reference>
<dbReference type="InterPro" id="IPR050307">
    <property type="entry name" value="Sterol_Desaturase_Related"/>
</dbReference>
<evidence type="ECO:0000259" key="6">
    <source>
        <dbReference type="Pfam" id="PF04116"/>
    </source>
</evidence>
<accession>A0A9D4QKU3</accession>
<dbReference type="GO" id="GO:0016491">
    <property type="term" value="F:oxidoreductase activity"/>
    <property type="evidence" value="ECO:0007669"/>
    <property type="project" value="InterPro"/>
</dbReference>
<keyword evidence="3 5" id="KW-1133">Transmembrane helix</keyword>
<gene>
    <name evidence="7" type="ORF">DPMN_107228</name>
</gene>
<evidence type="ECO:0000256" key="4">
    <source>
        <dbReference type="ARBA" id="ARBA00023136"/>
    </source>
</evidence>